<reference evidence="1 2" key="2">
    <citation type="journal article" date="2011" name="J. Bacteriol.">
        <title>Complete genome sequence of the anaerobic, halophilic alkalithermophile Natranaerobius thermophilus JW/NM-WN-LF.</title>
        <authorList>
            <person name="Zhao B."/>
            <person name="Mesbah N.M."/>
            <person name="Dalin E."/>
            <person name="Goodwin L."/>
            <person name="Nolan M."/>
            <person name="Pitluck S."/>
            <person name="Chertkov O."/>
            <person name="Brettin T.S."/>
            <person name="Han J."/>
            <person name="Larimer F.W."/>
            <person name="Land M.L."/>
            <person name="Hauser L."/>
            <person name="Kyrpides N."/>
            <person name="Wiegel J."/>
        </authorList>
    </citation>
    <scope>NUCLEOTIDE SEQUENCE [LARGE SCALE GENOMIC DNA]</scope>
    <source>
        <strain evidence="2">ATCC BAA-1301 / DSM 18059 / JW/NM-WN-LF</strain>
    </source>
</reference>
<dbReference type="InParanoid" id="B2A7T3"/>
<keyword evidence="2" id="KW-1185">Reference proteome</keyword>
<gene>
    <name evidence="1" type="ordered locus">Nther_0798</name>
</gene>
<dbReference type="EMBL" id="CP001034">
    <property type="protein sequence ID" value="ACB84385.1"/>
    <property type="molecule type" value="Genomic_DNA"/>
</dbReference>
<dbReference type="STRING" id="457570.Nther_0798"/>
<dbReference type="AlphaFoldDB" id="B2A7T3"/>
<evidence type="ECO:0000313" key="1">
    <source>
        <dbReference type="EMBL" id="ACB84385.1"/>
    </source>
</evidence>
<organism evidence="1 2">
    <name type="scientific">Natranaerobius thermophilus (strain ATCC BAA-1301 / DSM 18059 / JW/NM-WN-LF)</name>
    <dbReference type="NCBI Taxonomy" id="457570"/>
    <lineage>
        <taxon>Bacteria</taxon>
        <taxon>Bacillati</taxon>
        <taxon>Bacillota</taxon>
        <taxon>Clostridia</taxon>
        <taxon>Natranaerobiales</taxon>
        <taxon>Natranaerobiaceae</taxon>
        <taxon>Natranaerobius</taxon>
    </lineage>
</organism>
<reference evidence="1 2" key="1">
    <citation type="submission" date="2008-04" db="EMBL/GenBank/DDBJ databases">
        <title>Complete sequence of chromosome of Natranaerobius thermophilus JW/NM-WN-LF.</title>
        <authorList>
            <consortium name="US DOE Joint Genome Institute"/>
            <person name="Copeland A."/>
            <person name="Lucas S."/>
            <person name="Lapidus A."/>
            <person name="Glavina del Rio T."/>
            <person name="Dalin E."/>
            <person name="Tice H."/>
            <person name="Bruce D."/>
            <person name="Goodwin L."/>
            <person name="Pitluck S."/>
            <person name="Chertkov O."/>
            <person name="Brettin T."/>
            <person name="Detter J.C."/>
            <person name="Han C."/>
            <person name="Kuske C.R."/>
            <person name="Schmutz J."/>
            <person name="Larimer F."/>
            <person name="Land M."/>
            <person name="Hauser L."/>
            <person name="Kyrpides N."/>
            <person name="Lykidis A."/>
            <person name="Mesbah N.M."/>
            <person name="Wiegel J."/>
        </authorList>
    </citation>
    <scope>NUCLEOTIDE SEQUENCE [LARGE SCALE GENOMIC DNA]</scope>
    <source>
        <strain evidence="2">ATCC BAA-1301 / DSM 18059 / JW/NM-WN-LF</strain>
    </source>
</reference>
<dbReference type="KEGG" id="nth:Nther_0798"/>
<sequence length="94" mass="11306">MPEVNIKDRYIKILLIVLEEYFYYWAKCDDEIFLEIEATDKIGILEEIIEEIERQIKFNTRDIDFEKYGDFNNRVNTFLNVKVGVSINSWTHHG</sequence>
<proteinExistence type="predicted"/>
<dbReference type="RefSeq" id="WP_012447265.1">
    <property type="nucleotide sequence ID" value="NC_010718.1"/>
</dbReference>
<evidence type="ECO:0000313" key="2">
    <source>
        <dbReference type="Proteomes" id="UP000001683"/>
    </source>
</evidence>
<dbReference type="HOGENOM" id="CLU_2383144_0_0_9"/>
<name>B2A7T3_NATTJ</name>
<protein>
    <submittedName>
        <fullName evidence="1">Uncharacterized protein</fullName>
    </submittedName>
</protein>
<dbReference type="Proteomes" id="UP000001683">
    <property type="component" value="Chromosome"/>
</dbReference>
<accession>B2A7T3</accession>